<sequence>MTKSEPQLAEDIFQIAQEAYARFPASSKPGIRSNGVKEWTVLAAVVAIDTDNDTLRLVSAASGVKATPDEDLKRSQGRILHDCHAEILALRAFNAVVLRQIKFLANGCDTPEDIDLVEKIDESFRVRLRWKFALYISKLPCGDVSMSFDAGDEMKFEESDLLQYIKPTNRFILRGRFNHSKRGFVRTKPGRQDSSPTFSKSCTDKLCVRQVLSMLNSLTWSLLKQPVFLSYVVVPEPKDGFIDEVNKSFQTRLNMPEVTTSMKFIPCAANFQDDKLDEQQAPAATCSTMLNVLNGKGTLQESILNGMKNGFYVKKPKPLRNNCESCVSRSAQWELFREINRDNSHLSYLEFKSRQLGRNALKVKVQLALSPDGWIATREDDCHAAKSRDLLRGQSAIGTASRWLNN</sequence>
<dbReference type="PROSITE" id="PS50141">
    <property type="entry name" value="A_DEAMIN_EDITASE"/>
    <property type="match status" value="1"/>
</dbReference>
<evidence type="ECO:0000259" key="1">
    <source>
        <dbReference type="PROSITE" id="PS50141"/>
    </source>
</evidence>
<dbReference type="GO" id="GO:0003723">
    <property type="term" value="F:RNA binding"/>
    <property type="evidence" value="ECO:0007669"/>
    <property type="project" value="InterPro"/>
</dbReference>
<dbReference type="InterPro" id="IPR002466">
    <property type="entry name" value="A_deamin"/>
</dbReference>
<name>A0A1G4J8T4_9SACH</name>
<dbReference type="PANTHER" id="PTHR47803">
    <property type="entry name" value="TRNA-SPECIFIC ADENOSINE DEAMINASE 1"/>
    <property type="match status" value="1"/>
</dbReference>
<accession>A0A1G4J8T4</accession>
<dbReference type="InterPro" id="IPR042935">
    <property type="entry name" value="Tad1"/>
</dbReference>
<keyword evidence="3" id="KW-1185">Reference proteome</keyword>
<dbReference type="SMART" id="SM00552">
    <property type="entry name" value="ADEAMc"/>
    <property type="match status" value="1"/>
</dbReference>
<dbReference type="Pfam" id="PF02137">
    <property type="entry name" value="A_deamin"/>
    <property type="match status" value="1"/>
</dbReference>
<feature type="domain" description="A to I editase" evidence="1">
    <location>
        <begin position="59"/>
        <end position="267"/>
    </location>
</feature>
<dbReference type="EMBL" id="LT598463">
    <property type="protein sequence ID" value="SCU86374.1"/>
    <property type="molecule type" value="Genomic_DNA"/>
</dbReference>
<dbReference type="GO" id="GO:0043829">
    <property type="term" value="F:tRNA-specific adenosine-37 deaminase activity"/>
    <property type="evidence" value="ECO:0007669"/>
    <property type="project" value="TreeGrafter"/>
</dbReference>
<evidence type="ECO:0000313" key="2">
    <source>
        <dbReference type="EMBL" id="SCU86374.1"/>
    </source>
</evidence>
<reference evidence="2 3" key="1">
    <citation type="submission" date="2016-03" db="EMBL/GenBank/DDBJ databases">
        <authorList>
            <person name="Devillers H."/>
        </authorList>
    </citation>
    <scope>NUCLEOTIDE SEQUENCE [LARGE SCALE GENOMIC DNA]</scope>
    <source>
        <strain evidence="2">CBS 11717</strain>
    </source>
</reference>
<dbReference type="AlphaFoldDB" id="A0A1G4J8T4"/>
<organism evidence="2 3">
    <name type="scientific">Lachancea mirantina</name>
    <dbReference type="NCBI Taxonomy" id="1230905"/>
    <lineage>
        <taxon>Eukaryota</taxon>
        <taxon>Fungi</taxon>
        <taxon>Dikarya</taxon>
        <taxon>Ascomycota</taxon>
        <taxon>Saccharomycotina</taxon>
        <taxon>Saccharomycetes</taxon>
        <taxon>Saccharomycetales</taxon>
        <taxon>Saccharomycetaceae</taxon>
        <taxon>Lachancea</taxon>
    </lineage>
</organism>
<dbReference type="OrthoDB" id="10268011at2759"/>
<dbReference type="GO" id="GO:0002100">
    <property type="term" value="P:tRNA wobble adenosine to inosine editing"/>
    <property type="evidence" value="ECO:0007669"/>
    <property type="project" value="InterPro"/>
</dbReference>
<evidence type="ECO:0000313" key="3">
    <source>
        <dbReference type="Proteomes" id="UP000191024"/>
    </source>
</evidence>
<proteinExistence type="predicted"/>
<dbReference type="PANTHER" id="PTHR47803:SF1">
    <property type="entry name" value="TRNA-SPECIFIC ADENOSINE DEAMINASE 1"/>
    <property type="match status" value="1"/>
</dbReference>
<protein>
    <submittedName>
        <fullName evidence="2">LAMI_0D01794g1_1</fullName>
    </submittedName>
</protein>
<gene>
    <name evidence="2" type="ORF">LAMI_0D01794G</name>
</gene>
<dbReference type="STRING" id="1230905.A0A1G4J8T4"/>
<dbReference type="Proteomes" id="UP000191024">
    <property type="component" value="Chromosome D"/>
</dbReference>